<dbReference type="InterPro" id="IPR011234">
    <property type="entry name" value="Fumarylacetoacetase-like_C"/>
</dbReference>
<keyword evidence="4" id="KW-1185">Reference proteome</keyword>
<sequence length="281" mass="30361">MRYVSFHHDGRDGVAEARGSDLHPLVGIRNIDAATDRDALANAARQRPLPRTAVTLRPVSVPAKVIGVGRNYPTPGQQTPARGYPILFTKFAQSLLAADEDLCLPIAVHGDYEGEIAVIIGKPGRNIPRTRAFEHVLGYALANDVSIRDYQHRSSQWLQGKAWDRSCPVGPAIVTPDEFDASAARLRTWINGRLVQDGCFRDLIYPVDELISLISEFTELLPGDIILTGSPHGNGQSFTPPRRLEDGDHICVRADGLGALTTAVSLIASASTTAPATAKIC</sequence>
<keyword evidence="1" id="KW-0479">Metal-binding</keyword>
<dbReference type="PANTHER" id="PTHR11820">
    <property type="entry name" value="ACYLPYRUVASE"/>
    <property type="match status" value="1"/>
</dbReference>
<name>A0ABP9AGX2_9MICO</name>
<dbReference type="GO" id="GO:0016787">
    <property type="term" value="F:hydrolase activity"/>
    <property type="evidence" value="ECO:0007669"/>
    <property type="project" value="UniProtKB-KW"/>
</dbReference>
<dbReference type="InterPro" id="IPR036663">
    <property type="entry name" value="Fumarylacetoacetase_C_sf"/>
</dbReference>
<accession>A0ABP9AGX2</accession>
<dbReference type="RefSeq" id="WP_345440098.1">
    <property type="nucleotide sequence ID" value="NZ_BAABKO010000005.1"/>
</dbReference>
<evidence type="ECO:0000313" key="3">
    <source>
        <dbReference type="EMBL" id="GAA4780694.1"/>
    </source>
</evidence>
<protein>
    <submittedName>
        <fullName evidence="3">Fumarylacetoacetate hydrolase family protein</fullName>
    </submittedName>
</protein>
<dbReference type="SUPFAM" id="SSF56529">
    <property type="entry name" value="FAH"/>
    <property type="match status" value="1"/>
</dbReference>
<comment type="caution">
    <text evidence="3">The sequence shown here is derived from an EMBL/GenBank/DDBJ whole genome shotgun (WGS) entry which is preliminary data.</text>
</comment>
<proteinExistence type="predicted"/>
<dbReference type="Gene3D" id="3.90.850.10">
    <property type="entry name" value="Fumarylacetoacetase-like, C-terminal domain"/>
    <property type="match status" value="1"/>
</dbReference>
<dbReference type="EMBL" id="BAABKO010000005">
    <property type="protein sequence ID" value="GAA4780694.1"/>
    <property type="molecule type" value="Genomic_DNA"/>
</dbReference>
<gene>
    <name evidence="3" type="ORF">GCM10023351_27160</name>
</gene>
<keyword evidence="3" id="KW-0378">Hydrolase</keyword>
<dbReference type="Proteomes" id="UP001501645">
    <property type="component" value="Unassembled WGS sequence"/>
</dbReference>
<dbReference type="Pfam" id="PF01557">
    <property type="entry name" value="FAA_hydrolase"/>
    <property type="match status" value="1"/>
</dbReference>
<evidence type="ECO:0000259" key="2">
    <source>
        <dbReference type="Pfam" id="PF01557"/>
    </source>
</evidence>
<feature type="domain" description="Fumarylacetoacetase-like C-terminal" evidence="2">
    <location>
        <begin position="64"/>
        <end position="264"/>
    </location>
</feature>
<reference evidence="4" key="1">
    <citation type="journal article" date="2019" name="Int. J. Syst. Evol. Microbiol.">
        <title>The Global Catalogue of Microorganisms (GCM) 10K type strain sequencing project: providing services to taxonomists for standard genome sequencing and annotation.</title>
        <authorList>
            <consortium name="The Broad Institute Genomics Platform"/>
            <consortium name="The Broad Institute Genome Sequencing Center for Infectious Disease"/>
            <person name="Wu L."/>
            <person name="Ma J."/>
        </authorList>
    </citation>
    <scope>NUCLEOTIDE SEQUENCE [LARGE SCALE GENOMIC DNA]</scope>
    <source>
        <strain evidence="4">JCM 18537</strain>
    </source>
</reference>
<organism evidence="3 4">
    <name type="scientific">Microbacterium gilvum</name>
    <dbReference type="NCBI Taxonomy" id="1336204"/>
    <lineage>
        <taxon>Bacteria</taxon>
        <taxon>Bacillati</taxon>
        <taxon>Actinomycetota</taxon>
        <taxon>Actinomycetes</taxon>
        <taxon>Micrococcales</taxon>
        <taxon>Microbacteriaceae</taxon>
        <taxon>Microbacterium</taxon>
    </lineage>
</organism>
<evidence type="ECO:0000256" key="1">
    <source>
        <dbReference type="ARBA" id="ARBA00022723"/>
    </source>
</evidence>
<evidence type="ECO:0000313" key="4">
    <source>
        <dbReference type="Proteomes" id="UP001501645"/>
    </source>
</evidence>